<evidence type="ECO:0000256" key="9">
    <source>
        <dbReference type="ARBA" id="ARBA00023273"/>
    </source>
</evidence>
<evidence type="ECO:0000313" key="15">
    <source>
        <dbReference type="Proteomes" id="UP000550660"/>
    </source>
</evidence>
<comment type="similarity">
    <text evidence="3">Belongs to the DRC10 family.</text>
</comment>
<protein>
    <recommendedName>
        <fullName evidence="4">Dynein regulatory complex protein 10</fullName>
    </recommendedName>
    <alternativeName>
        <fullName evidence="10">IQ domain-containing protein D</fullName>
    </alternativeName>
</protein>
<comment type="function">
    <text evidence="1">Component of the nexin-dynein regulatory complex (N-DRC), a key regulator of ciliary/flagellar motility which maintains the alignment and integrity of the distal axoneme and regulates microtubule sliding in motile axonemes.</text>
</comment>
<reference evidence="14 15" key="1">
    <citation type="submission" date="2019-09" db="EMBL/GenBank/DDBJ databases">
        <title>Bird 10,000 Genomes (B10K) Project - Family phase.</title>
        <authorList>
            <person name="Zhang G."/>
        </authorList>
    </citation>
    <scope>NUCLEOTIDE SEQUENCE [LARGE SCALE GENOMIC DNA]</scope>
    <source>
        <strain evidence="14">B10K-DU-007-40</strain>
        <tissue evidence="14">Mixed tissue sample</tissue>
    </source>
</reference>
<dbReference type="PROSITE" id="PS50096">
    <property type="entry name" value="IQ"/>
    <property type="match status" value="1"/>
</dbReference>
<comment type="subcellular location">
    <subcellularLocation>
        <location evidence="2">Cytoplasm</location>
        <location evidence="2">Cytoskeleton</location>
        <location evidence="2">Flagellum axoneme</location>
    </subcellularLocation>
</comment>
<proteinExistence type="inferred from homology"/>
<dbReference type="Gene3D" id="1.20.5.190">
    <property type="match status" value="1"/>
</dbReference>
<gene>
    <name evidence="14" type="primary">Iqcd</name>
    <name evidence="14" type="ORF">TROMEL_R04239</name>
</gene>
<evidence type="ECO:0000256" key="10">
    <source>
        <dbReference type="ARBA" id="ARBA00032180"/>
    </source>
</evidence>
<organism evidence="14 15">
    <name type="scientific">Trogon melanurus</name>
    <name type="common">Black-tailed trogon</name>
    <dbReference type="NCBI Taxonomy" id="56311"/>
    <lineage>
        <taxon>Eukaryota</taxon>
        <taxon>Metazoa</taxon>
        <taxon>Chordata</taxon>
        <taxon>Craniata</taxon>
        <taxon>Vertebrata</taxon>
        <taxon>Euteleostomi</taxon>
        <taxon>Archelosauria</taxon>
        <taxon>Archosauria</taxon>
        <taxon>Dinosauria</taxon>
        <taxon>Saurischia</taxon>
        <taxon>Theropoda</taxon>
        <taxon>Coelurosauria</taxon>
        <taxon>Aves</taxon>
        <taxon>Neognathae</taxon>
        <taxon>Neoaves</taxon>
        <taxon>Telluraves</taxon>
        <taxon>Coraciimorphae</taxon>
        <taxon>Trogoniformes</taxon>
        <taxon>Trogonidae</taxon>
        <taxon>Trogon</taxon>
    </lineage>
</organism>
<evidence type="ECO:0000256" key="3">
    <source>
        <dbReference type="ARBA" id="ARBA00009071"/>
    </source>
</evidence>
<dbReference type="Proteomes" id="UP000550660">
    <property type="component" value="Unassembled WGS sequence"/>
</dbReference>
<evidence type="ECO:0000256" key="5">
    <source>
        <dbReference type="ARBA" id="ARBA00022490"/>
    </source>
</evidence>
<feature type="region of interest" description="Disordered" evidence="13">
    <location>
        <begin position="385"/>
        <end position="404"/>
    </location>
</feature>
<keyword evidence="8" id="KW-0206">Cytoskeleton</keyword>
<dbReference type="OrthoDB" id="536093at2759"/>
<feature type="coiled-coil region" evidence="12">
    <location>
        <begin position="319"/>
        <end position="356"/>
    </location>
</feature>
<dbReference type="SMART" id="SM00015">
    <property type="entry name" value="IQ"/>
    <property type="match status" value="1"/>
</dbReference>
<evidence type="ECO:0000256" key="12">
    <source>
        <dbReference type="SAM" id="Coils"/>
    </source>
</evidence>
<evidence type="ECO:0000256" key="11">
    <source>
        <dbReference type="ARBA" id="ARBA00046836"/>
    </source>
</evidence>
<dbReference type="AlphaFoldDB" id="A0A7L0ETK7"/>
<evidence type="ECO:0000256" key="7">
    <source>
        <dbReference type="ARBA" id="ARBA00023069"/>
    </source>
</evidence>
<evidence type="ECO:0000256" key="13">
    <source>
        <dbReference type="SAM" id="MobiDB-lite"/>
    </source>
</evidence>
<feature type="non-terminal residue" evidence="14">
    <location>
        <position position="1"/>
    </location>
</feature>
<dbReference type="PANTHER" id="PTHR31598:SF1">
    <property type="entry name" value="DYNEIN REGULATORY COMPLEX PROTEIN 10"/>
    <property type="match status" value="1"/>
</dbReference>
<sequence length="404" mass="46222">KGMAAPEMAAITLDATKMLDPCLVKPDRIEAKRIVAVLDETIAKLEMSSLIPRIINSLDRFADTLGPEITDSLIEHRKLSNEVEHLLGSSEEGDTRRAEEQRGCLCLLEQRLKCSLRTVLRLLLANPSLCQALKYKAWVKESPAEAFIKAFEEFRNFMLERLLTSPVEEEEKIRFMQNVSLQVKKDTEALTALQAELAAATQAREEEIHEKDNAIKDLKTSMQGLAKDRAAGVQQIEEEREKRQEEALRASQARRAGLQRDIQELEAQLGALVVEHRASELALRKRKRRAEMEIVNWIQKYDTDMGEKQAEYDEVHAAYAEEKAQLALLTEKRAVLLQECSQIEEERRARQKKEEEALKELTTMTLAATRIQAFWRGYLVRSLFKSKRKKKKKGKGRKGKKAKK</sequence>
<comment type="subunit">
    <text evidence="11">Component of the nexin-dynein regulatory complex (N-DRC). Interacts with CFAP52.</text>
</comment>
<dbReference type="CDD" id="cd23767">
    <property type="entry name" value="IQCD"/>
    <property type="match status" value="1"/>
</dbReference>
<evidence type="ECO:0000313" key="14">
    <source>
        <dbReference type="EMBL" id="NXJ86556.1"/>
    </source>
</evidence>
<dbReference type="Pfam" id="PF00612">
    <property type="entry name" value="IQ"/>
    <property type="match status" value="1"/>
</dbReference>
<comment type="caution">
    <text evidence="14">The sequence shown here is derived from an EMBL/GenBank/DDBJ whole genome shotgun (WGS) entry which is preliminary data.</text>
</comment>
<evidence type="ECO:0000256" key="6">
    <source>
        <dbReference type="ARBA" id="ARBA00022846"/>
    </source>
</evidence>
<keyword evidence="9" id="KW-0966">Cell projection</keyword>
<dbReference type="EMBL" id="VXAG01003201">
    <property type="protein sequence ID" value="NXJ86556.1"/>
    <property type="molecule type" value="Genomic_DNA"/>
</dbReference>
<keyword evidence="7" id="KW-0969">Cilium</keyword>
<evidence type="ECO:0000256" key="4">
    <source>
        <dbReference type="ARBA" id="ARBA00021752"/>
    </source>
</evidence>
<keyword evidence="5" id="KW-0963">Cytoplasm</keyword>
<accession>A0A7L0ETK7</accession>
<evidence type="ECO:0000256" key="8">
    <source>
        <dbReference type="ARBA" id="ARBA00023212"/>
    </source>
</evidence>
<feature type="non-terminal residue" evidence="14">
    <location>
        <position position="404"/>
    </location>
</feature>
<dbReference type="InterPro" id="IPR000048">
    <property type="entry name" value="IQ_motif_EF-hand-BS"/>
</dbReference>
<feature type="coiled-coil region" evidence="12">
    <location>
        <begin position="183"/>
        <end position="275"/>
    </location>
</feature>
<name>A0A7L0ETK7_TROML</name>
<keyword evidence="12" id="KW-0175">Coiled coil</keyword>
<dbReference type="PANTHER" id="PTHR31598">
    <property type="entry name" value="IQ DOMAIN-CONTAINING PROTEIN D"/>
    <property type="match status" value="1"/>
</dbReference>
<keyword evidence="15" id="KW-1185">Reference proteome</keyword>
<evidence type="ECO:0000256" key="1">
    <source>
        <dbReference type="ARBA" id="ARBA00003029"/>
    </source>
</evidence>
<keyword evidence="6" id="KW-0282">Flagellum</keyword>
<evidence type="ECO:0000256" key="2">
    <source>
        <dbReference type="ARBA" id="ARBA00004611"/>
    </source>
</evidence>
<dbReference type="InterPro" id="IPR042815">
    <property type="entry name" value="DRC10"/>
</dbReference>